<feature type="region of interest" description="Disordered" evidence="1">
    <location>
        <begin position="32"/>
        <end position="64"/>
    </location>
</feature>
<reference evidence="3" key="1">
    <citation type="submission" date="2023-01" db="EMBL/GenBank/DDBJ databases">
        <title>The diversity of Class Acidimicrobiia in South China Sea sediment environments and the proposal of Iamia marina sp. nov., a novel species of the genus Iamia.</title>
        <authorList>
            <person name="He Y."/>
            <person name="Tian X."/>
        </authorList>
    </citation>
    <scope>NUCLEOTIDE SEQUENCE</scope>
    <source>
        <strain evidence="3">DSM 19957</strain>
    </source>
</reference>
<dbReference type="Proteomes" id="UP001216390">
    <property type="component" value="Chromosome"/>
</dbReference>
<sequence length="183" mass="18136">MQTTRKKAAAALASTLAAGGVAGALLFTPVASSAQDGTTTTTEAAAEDGGGTEREAAREEHRAEREAALAELAEVLGTTPDELRAAREDGLTLAEVAEANGVDRQTVVDHIVAAQTARLEERIAELPEAVEAVVDGEGPLGGPGGLGLDGPGGPGGHRGPPRGEDLPPAEDGSADDGSTEGGG</sequence>
<dbReference type="AlphaFoldDB" id="A0AAE9YBP8"/>
<gene>
    <name evidence="3" type="ORF">PO878_05420</name>
</gene>
<feature type="compositionally biased region" description="Gly residues" evidence="1">
    <location>
        <begin position="138"/>
        <end position="158"/>
    </location>
</feature>
<dbReference type="EMBL" id="CP116942">
    <property type="protein sequence ID" value="WCO68163.1"/>
    <property type="molecule type" value="Genomic_DNA"/>
</dbReference>
<dbReference type="RefSeq" id="WP_272737680.1">
    <property type="nucleotide sequence ID" value="NZ_CP116942.1"/>
</dbReference>
<protein>
    <submittedName>
        <fullName evidence="3">Uncharacterized protein</fullName>
    </submittedName>
</protein>
<feature type="signal peptide" evidence="2">
    <location>
        <begin position="1"/>
        <end position="34"/>
    </location>
</feature>
<proteinExistence type="predicted"/>
<keyword evidence="4" id="KW-1185">Reference proteome</keyword>
<evidence type="ECO:0000256" key="2">
    <source>
        <dbReference type="SAM" id="SignalP"/>
    </source>
</evidence>
<evidence type="ECO:0000313" key="3">
    <source>
        <dbReference type="EMBL" id="WCO68163.1"/>
    </source>
</evidence>
<feature type="region of interest" description="Disordered" evidence="1">
    <location>
        <begin position="134"/>
        <end position="183"/>
    </location>
</feature>
<accession>A0AAE9YBP8</accession>
<feature type="compositionally biased region" description="Basic and acidic residues" evidence="1">
    <location>
        <begin position="51"/>
        <end position="64"/>
    </location>
</feature>
<keyword evidence="2" id="KW-0732">Signal</keyword>
<feature type="chain" id="PRO_5042086883" evidence="2">
    <location>
        <begin position="35"/>
        <end position="183"/>
    </location>
</feature>
<name>A0AAE9YBP8_9ACTN</name>
<dbReference type="KEGG" id="ima:PO878_05420"/>
<feature type="compositionally biased region" description="Acidic residues" evidence="1">
    <location>
        <begin position="172"/>
        <end position="183"/>
    </location>
</feature>
<organism evidence="3 4">
    <name type="scientific">Iamia majanohamensis</name>
    <dbReference type="NCBI Taxonomy" id="467976"/>
    <lineage>
        <taxon>Bacteria</taxon>
        <taxon>Bacillati</taxon>
        <taxon>Actinomycetota</taxon>
        <taxon>Acidimicrobiia</taxon>
        <taxon>Acidimicrobiales</taxon>
        <taxon>Iamiaceae</taxon>
        <taxon>Iamia</taxon>
    </lineage>
</organism>
<evidence type="ECO:0000313" key="4">
    <source>
        <dbReference type="Proteomes" id="UP001216390"/>
    </source>
</evidence>
<evidence type="ECO:0000256" key="1">
    <source>
        <dbReference type="SAM" id="MobiDB-lite"/>
    </source>
</evidence>